<evidence type="ECO:0000313" key="2">
    <source>
        <dbReference type="Proteomes" id="UP000005332"/>
    </source>
</evidence>
<accession>G4D062</accession>
<dbReference type="PATRIC" id="fig|997355.3.peg.2057"/>
<proteinExistence type="predicted"/>
<protein>
    <submittedName>
        <fullName evidence="1">Uncharacterized protein</fullName>
    </submittedName>
</protein>
<dbReference type="Proteomes" id="UP000005332">
    <property type="component" value="Unassembled WGS sequence"/>
</dbReference>
<comment type="caution">
    <text evidence="1">The sequence shown here is derived from an EMBL/GenBank/DDBJ whole genome shotgun (WGS) entry which is preliminary data.</text>
</comment>
<dbReference type="HOGENOM" id="CLU_2993045_0_0_11"/>
<name>G4D062_9ACTN</name>
<keyword evidence="2" id="KW-1185">Reference proteome</keyword>
<gene>
    <name evidence="1" type="ORF">HMPREF9153_2084</name>
</gene>
<evidence type="ECO:0000313" key="1">
    <source>
        <dbReference type="EMBL" id="EGY77131.1"/>
    </source>
</evidence>
<dbReference type="EMBL" id="AGBA01000015">
    <property type="protein sequence ID" value="EGY77131.1"/>
    <property type="molecule type" value="Genomic_DNA"/>
</dbReference>
<organism evidence="1 2">
    <name type="scientific">Cutibacterium avidum ATCC 25577</name>
    <dbReference type="NCBI Taxonomy" id="997355"/>
    <lineage>
        <taxon>Bacteria</taxon>
        <taxon>Bacillati</taxon>
        <taxon>Actinomycetota</taxon>
        <taxon>Actinomycetes</taxon>
        <taxon>Propionibacteriales</taxon>
        <taxon>Propionibacteriaceae</taxon>
        <taxon>Cutibacterium</taxon>
    </lineage>
</organism>
<dbReference type="AlphaFoldDB" id="G4D062"/>
<reference evidence="1 2" key="1">
    <citation type="submission" date="2011-06" db="EMBL/GenBank/DDBJ databases">
        <authorList>
            <person name="Muzny D."/>
            <person name="Qin X."/>
            <person name="Deng J."/>
            <person name="Jiang H."/>
            <person name="Liu Y."/>
            <person name="Qu J."/>
            <person name="Song X.-Z."/>
            <person name="Zhang L."/>
            <person name="Thornton R."/>
            <person name="Coyle M."/>
            <person name="Francisco L."/>
            <person name="Jackson L."/>
            <person name="Javaid M."/>
            <person name="Korchina V."/>
            <person name="Kovar C."/>
            <person name="Mata R."/>
            <person name="Mathew T."/>
            <person name="Ngo R."/>
            <person name="Nguyen L."/>
            <person name="Nguyen N."/>
            <person name="Okwuonu G."/>
            <person name="Ongeri F."/>
            <person name="Pham C."/>
            <person name="Simmons D."/>
            <person name="Wilczek-Boney K."/>
            <person name="Hale W."/>
            <person name="Jakkamsetti A."/>
            <person name="Pham P."/>
            <person name="Ruth R."/>
            <person name="San Lucas F."/>
            <person name="Warren J."/>
            <person name="Zhang J."/>
            <person name="Zhao Z."/>
            <person name="Zhou C."/>
            <person name="Zhu D."/>
            <person name="Lee S."/>
            <person name="Bess C."/>
            <person name="Blankenburg K."/>
            <person name="Forbes L."/>
            <person name="Fu Q."/>
            <person name="Gubbala S."/>
            <person name="Hirani K."/>
            <person name="Jayaseelan J.C."/>
            <person name="Lara F."/>
            <person name="Munidasa M."/>
            <person name="Palculict T."/>
            <person name="Patil S."/>
            <person name="Pu L.-L."/>
            <person name="Saada N."/>
            <person name="Tang L."/>
            <person name="Weissenberger G."/>
            <person name="Zhu Y."/>
            <person name="Hemphill L."/>
            <person name="Shang Y."/>
            <person name="Youmans B."/>
            <person name="Ayvaz T."/>
            <person name="Ross M."/>
            <person name="Santibanez J."/>
            <person name="Aqrawi P."/>
            <person name="Gross S."/>
            <person name="Joshi V."/>
            <person name="Fowler G."/>
            <person name="Nazareth L."/>
            <person name="Reid J."/>
            <person name="Worley K."/>
            <person name="Petrosino J."/>
            <person name="Highlander S."/>
            <person name="Gibbs R."/>
        </authorList>
    </citation>
    <scope>NUCLEOTIDE SEQUENCE [LARGE SCALE GENOMIC DNA]</scope>
    <source>
        <strain evidence="1 2">ATCC 25577</strain>
    </source>
</reference>
<sequence length="57" mass="6199">MGSASSIVRLAGAVLAEQTDEWVEGCRYRGLEVLGPLPVSLWYPTPTSNTQTTTYQP</sequence>